<comment type="caution">
    <text evidence="6">The sequence shown here is derived from an EMBL/GenBank/DDBJ whole genome shotgun (WGS) entry which is preliminary data.</text>
</comment>
<name>A0ABV0JSZ4_9CYAN</name>
<keyword evidence="7" id="KW-1185">Reference proteome</keyword>
<evidence type="ECO:0000256" key="5">
    <source>
        <dbReference type="SAM" id="Phobius"/>
    </source>
</evidence>
<evidence type="ECO:0000256" key="2">
    <source>
        <dbReference type="ARBA" id="ARBA00022692"/>
    </source>
</evidence>
<keyword evidence="2 5" id="KW-0812">Transmembrane</keyword>
<accession>A0ABV0JSZ4</accession>
<dbReference type="SUPFAM" id="SSF161084">
    <property type="entry name" value="MAPEG domain-like"/>
    <property type="match status" value="1"/>
</dbReference>
<organism evidence="6 7">
    <name type="scientific">Funiculus sociatus GB2-A5</name>
    <dbReference type="NCBI Taxonomy" id="2933946"/>
    <lineage>
        <taxon>Bacteria</taxon>
        <taxon>Bacillati</taxon>
        <taxon>Cyanobacteriota</taxon>
        <taxon>Cyanophyceae</taxon>
        <taxon>Coleofasciculales</taxon>
        <taxon>Coleofasciculaceae</taxon>
        <taxon>Funiculus</taxon>
    </lineage>
</organism>
<gene>
    <name evidence="6" type="ORF">NDI37_19140</name>
</gene>
<evidence type="ECO:0000256" key="3">
    <source>
        <dbReference type="ARBA" id="ARBA00022989"/>
    </source>
</evidence>
<dbReference type="RefSeq" id="WP_190417246.1">
    <property type="nucleotide sequence ID" value="NZ_JAMPKK010000046.1"/>
</dbReference>
<keyword evidence="4 5" id="KW-0472">Membrane</keyword>
<comment type="subcellular location">
    <subcellularLocation>
        <location evidence="1">Membrane</location>
        <topology evidence="1">Multi-pass membrane protein</topology>
    </subcellularLocation>
</comment>
<dbReference type="Pfam" id="PF01124">
    <property type="entry name" value="MAPEG"/>
    <property type="match status" value="1"/>
</dbReference>
<evidence type="ECO:0000313" key="7">
    <source>
        <dbReference type="Proteomes" id="UP001442494"/>
    </source>
</evidence>
<dbReference type="PANTHER" id="PTHR10250:SF15">
    <property type="entry name" value="MICROSOMAL GLUTATHIONE S-TRANSFERASE-RELATED"/>
    <property type="match status" value="1"/>
</dbReference>
<dbReference type="EMBL" id="JAMPKK010000046">
    <property type="protein sequence ID" value="MEP0866576.1"/>
    <property type="molecule type" value="Genomic_DNA"/>
</dbReference>
<feature type="transmembrane region" description="Helical" evidence="5">
    <location>
        <begin position="6"/>
        <end position="25"/>
    </location>
</feature>
<dbReference type="InterPro" id="IPR023352">
    <property type="entry name" value="MAPEG-like_dom_sf"/>
</dbReference>
<proteinExistence type="predicted"/>
<evidence type="ECO:0000256" key="1">
    <source>
        <dbReference type="ARBA" id="ARBA00004141"/>
    </source>
</evidence>
<sequence length="132" mass="14504">MPPLPSLVTVLALILYFVVSINVGRARNKYKIAAPQMSGNPNFERVLRVQQNTLEQLILFLPALWLFSQFVNPVWGAGIGAVWVIGRVLYAWGYYQAAEKRALGFGISMLANVVLLLGSLAGIVVTLFKTAL</sequence>
<keyword evidence="3 5" id="KW-1133">Transmembrane helix</keyword>
<evidence type="ECO:0000313" key="6">
    <source>
        <dbReference type="EMBL" id="MEP0866576.1"/>
    </source>
</evidence>
<dbReference type="Gene3D" id="1.20.120.550">
    <property type="entry name" value="Membrane associated eicosanoid/glutathione metabolism-like domain"/>
    <property type="match status" value="1"/>
</dbReference>
<dbReference type="Proteomes" id="UP001442494">
    <property type="component" value="Unassembled WGS sequence"/>
</dbReference>
<feature type="transmembrane region" description="Helical" evidence="5">
    <location>
        <begin position="74"/>
        <end position="95"/>
    </location>
</feature>
<protein>
    <submittedName>
        <fullName evidence="6">MAPEG family protein</fullName>
    </submittedName>
</protein>
<evidence type="ECO:0000256" key="4">
    <source>
        <dbReference type="ARBA" id="ARBA00023136"/>
    </source>
</evidence>
<dbReference type="InterPro" id="IPR001129">
    <property type="entry name" value="Membr-assoc_MAPEG"/>
</dbReference>
<feature type="transmembrane region" description="Helical" evidence="5">
    <location>
        <begin position="102"/>
        <end position="128"/>
    </location>
</feature>
<reference evidence="6 7" key="1">
    <citation type="submission" date="2022-04" db="EMBL/GenBank/DDBJ databases">
        <title>Positive selection, recombination, and allopatry shape intraspecific diversity of widespread and dominant cyanobacteria.</title>
        <authorList>
            <person name="Wei J."/>
            <person name="Shu W."/>
            <person name="Hu C."/>
        </authorList>
    </citation>
    <scope>NUCLEOTIDE SEQUENCE [LARGE SCALE GENOMIC DNA]</scope>
    <source>
        <strain evidence="6 7">GB2-A5</strain>
    </source>
</reference>
<dbReference type="PANTHER" id="PTHR10250">
    <property type="entry name" value="MICROSOMAL GLUTATHIONE S-TRANSFERASE"/>
    <property type="match status" value="1"/>
</dbReference>
<dbReference type="InterPro" id="IPR050997">
    <property type="entry name" value="MAPEG"/>
</dbReference>